<comment type="caution">
    <text evidence="1">The sequence shown here is derived from an EMBL/GenBank/DDBJ whole genome shotgun (WGS) entry which is preliminary data.</text>
</comment>
<dbReference type="Proteomes" id="UP000054826">
    <property type="component" value="Unassembled WGS sequence"/>
</dbReference>
<evidence type="ECO:0000313" key="2">
    <source>
        <dbReference type="Proteomes" id="UP000054826"/>
    </source>
</evidence>
<protein>
    <submittedName>
        <fullName evidence="1">Uncharacterized protein</fullName>
    </submittedName>
</protein>
<accession>A0A0V1GKV9</accession>
<name>A0A0V1GKV9_TRIPS</name>
<sequence>MYYRRIALRYEWNNALYDFSCIYYRGMASLALAEGVRG</sequence>
<gene>
    <name evidence="1" type="ORF">T4C_7821</name>
</gene>
<reference evidence="1 2" key="1">
    <citation type="submission" date="2015-01" db="EMBL/GenBank/DDBJ databases">
        <title>Evolution of Trichinella species and genotypes.</title>
        <authorList>
            <person name="Korhonen P.K."/>
            <person name="Edoardo P."/>
            <person name="Giuseppe L.R."/>
            <person name="Gasser R.B."/>
        </authorList>
    </citation>
    <scope>NUCLEOTIDE SEQUENCE [LARGE SCALE GENOMIC DNA]</scope>
    <source>
        <strain evidence="1">ISS176</strain>
    </source>
</reference>
<proteinExistence type="predicted"/>
<dbReference type="EMBL" id="JYDV01001894">
    <property type="protein sequence ID" value="KRY98594.1"/>
    <property type="molecule type" value="Genomic_DNA"/>
</dbReference>
<dbReference type="AlphaFoldDB" id="A0A0V1GKV9"/>
<evidence type="ECO:0000313" key="1">
    <source>
        <dbReference type="EMBL" id="KRY98594.1"/>
    </source>
</evidence>
<organism evidence="1 2">
    <name type="scientific">Trichinella pseudospiralis</name>
    <name type="common">Parasitic roundworm</name>
    <dbReference type="NCBI Taxonomy" id="6337"/>
    <lineage>
        <taxon>Eukaryota</taxon>
        <taxon>Metazoa</taxon>
        <taxon>Ecdysozoa</taxon>
        <taxon>Nematoda</taxon>
        <taxon>Enoplea</taxon>
        <taxon>Dorylaimia</taxon>
        <taxon>Trichinellida</taxon>
        <taxon>Trichinellidae</taxon>
        <taxon>Trichinella</taxon>
    </lineage>
</organism>